<evidence type="ECO:0000313" key="2">
    <source>
        <dbReference type="EMBL" id="MEI5614322.1"/>
    </source>
</evidence>
<sequence length="139" mass="14063">MRTSLTSPPGAPGRTAWDSVPAKDGFCHVVNRPLNPASATAARPSVARWIGASPCHPRTAADEAGPAAGELPPEPAPELPPEPAPEPVAGELPSEPAPEPADAPAPGPSPASDPADAPAPPSRRPVDPDAPRKRSKNPT</sequence>
<gene>
    <name evidence="2" type="ORF">WB403_34830</name>
</gene>
<feature type="region of interest" description="Disordered" evidence="1">
    <location>
        <begin position="1"/>
        <end position="21"/>
    </location>
</feature>
<proteinExistence type="predicted"/>
<evidence type="ECO:0000313" key="3">
    <source>
        <dbReference type="Proteomes" id="UP001365781"/>
    </source>
</evidence>
<feature type="compositionally biased region" description="Low complexity" evidence="1">
    <location>
        <begin position="62"/>
        <end position="71"/>
    </location>
</feature>
<dbReference type="RefSeq" id="WP_336541128.1">
    <property type="nucleotide sequence ID" value="NZ_JBBAYL010000023.1"/>
</dbReference>
<feature type="compositionally biased region" description="Pro residues" evidence="1">
    <location>
        <begin position="72"/>
        <end position="86"/>
    </location>
</feature>
<accession>A0ABU8GM90</accession>
<protein>
    <submittedName>
        <fullName evidence="2">Uncharacterized protein</fullName>
    </submittedName>
</protein>
<dbReference type="Proteomes" id="UP001365781">
    <property type="component" value="Unassembled WGS sequence"/>
</dbReference>
<feature type="compositionally biased region" description="Pro residues" evidence="1">
    <location>
        <begin position="95"/>
        <end position="123"/>
    </location>
</feature>
<feature type="region of interest" description="Disordered" evidence="1">
    <location>
        <begin position="52"/>
        <end position="139"/>
    </location>
</feature>
<reference evidence="2 3" key="1">
    <citation type="submission" date="2024-03" db="EMBL/GenBank/DDBJ databases">
        <title>First Report of Pectobacterium brasiliscabiei causing potato scab in china.</title>
        <authorList>
            <person name="Handique U."/>
        </authorList>
    </citation>
    <scope>NUCLEOTIDE SEQUENCE [LARGE SCALE GENOMIC DNA]</scope>
    <source>
        <strain evidence="2 3">ZRIMU1503</strain>
    </source>
</reference>
<dbReference type="EMBL" id="JBBAYM010000028">
    <property type="protein sequence ID" value="MEI5614322.1"/>
    <property type="molecule type" value="Genomic_DNA"/>
</dbReference>
<organism evidence="2 3">
    <name type="scientific">Streptomyces brasiliscabiei</name>
    <dbReference type="NCBI Taxonomy" id="2736302"/>
    <lineage>
        <taxon>Bacteria</taxon>
        <taxon>Bacillati</taxon>
        <taxon>Actinomycetota</taxon>
        <taxon>Actinomycetes</taxon>
        <taxon>Kitasatosporales</taxon>
        <taxon>Streptomycetaceae</taxon>
        <taxon>Streptomyces</taxon>
    </lineage>
</organism>
<comment type="caution">
    <text evidence="2">The sequence shown here is derived from an EMBL/GenBank/DDBJ whole genome shotgun (WGS) entry which is preliminary data.</text>
</comment>
<evidence type="ECO:0000256" key="1">
    <source>
        <dbReference type="SAM" id="MobiDB-lite"/>
    </source>
</evidence>
<name>A0ABU8GM90_9ACTN</name>
<keyword evidence="3" id="KW-1185">Reference proteome</keyword>